<evidence type="ECO:0000313" key="4">
    <source>
        <dbReference type="Proteomes" id="UP001055439"/>
    </source>
</evidence>
<gene>
    <name evidence="3" type="ORF">MUK42_08524</name>
</gene>
<dbReference type="InterPro" id="IPR039610">
    <property type="entry name" value="VQ29"/>
</dbReference>
<dbReference type="Pfam" id="PF05678">
    <property type="entry name" value="VQ"/>
    <property type="match status" value="1"/>
</dbReference>
<evidence type="ECO:0000313" key="3">
    <source>
        <dbReference type="EMBL" id="URD72633.1"/>
    </source>
</evidence>
<feature type="compositionally biased region" description="Polar residues" evidence="1">
    <location>
        <begin position="95"/>
        <end position="112"/>
    </location>
</feature>
<name>A0A9E7EAU9_9LILI</name>
<feature type="region of interest" description="Disordered" evidence="1">
    <location>
        <begin position="85"/>
        <end position="118"/>
    </location>
</feature>
<feature type="region of interest" description="Disordered" evidence="1">
    <location>
        <begin position="1"/>
        <end position="28"/>
    </location>
</feature>
<dbReference type="EMBL" id="CP097502">
    <property type="protein sequence ID" value="URD72633.1"/>
    <property type="molecule type" value="Genomic_DNA"/>
</dbReference>
<organism evidence="3 4">
    <name type="scientific">Musa troglodytarum</name>
    <name type="common">fe'i banana</name>
    <dbReference type="NCBI Taxonomy" id="320322"/>
    <lineage>
        <taxon>Eukaryota</taxon>
        <taxon>Viridiplantae</taxon>
        <taxon>Streptophyta</taxon>
        <taxon>Embryophyta</taxon>
        <taxon>Tracheophyta</taxon>
        <taxon>Spermatophyta</taxon>
        <taxon>Magnoliopsida</taxon>
        <taxon>Liliopsida</taxon>
        <taxon>Zingiberales</taxon>
        <taxon>Musaceae</taxon>
        <taxon>Musa</taxon>
    </lineage>
</organism>
<sequence length="118" mass="13144">MENTGDDRAHSPPERPPPPIRIIRQPLARPWRRPQRPLPRVYHVEPRDFRWLVHRLTSAPPPSPPAPLPPPPMVADSAIPVNQNTAAGSRLAESLSPSQHPTHASLSSSSIWDPTMMD</sequence>
<dbReference type="AlphaFoldDB" id="A0A9E7EAU9"/>
<dbReference type="PANTHER" id="PTHR34794:SF1">
    <property type="entry name" value="OS10G0101800 PROTEIN"/>
    <property type="match status" value="1"/>
</dbReference>
<evidence type="ECO:0000256" key="1">
    <source>
        <dbReference type="SAM" id="MobiDB-lite"/>
    </source>
</evidence>
<feature type="domain" description="VQ" evidence="2">
    <location>
        <begin position="39"/>
        <end position="57"/>
    </location>
</feature>
<dbReference type="InterPro" id="IPR008889">
    <property type="entry name" value="VQ"/>
</dbReference>
<dbReference type="PANTHER" id="PTHR34794">
    <property type="entry name" value="EXPRESSED PROTEIN"/>
    <property type="match status" value="1"/>
</dbReference>
<keyword evidence="4" id="KW-1185">Reference proteome</keyword>
<evidence type="ECO:0000259" key="2">
    <source>
        <dbReference type="Pfam" id="PF05678"/>
    </source>
</evidence>
<protein>
    <recommendedName>
        <fullName evidence="2">VQ domain-containing protein</fullName>
    </recommendedName>
</protein>
<feature type="compositionally biased region" description="Pro residues" evidence="1">
    <location>
        <begin position="59"/>
        <end position="73"/>
    </location>
</feature>
<dbReference type="Proteomes" id="UP001055439">
    <property type="component" value="Chromosome 1"/>
</dbReference>
<feature type="region of interest" description="Disordered" evidence="1">
    <location>
        <begin position="56"/>
        <end position="75"/>
    </location>
</feature>
<reference evidence="3" key="1">
    <citation type="submission" date="2022-05" db="EMBL/GenBank/DDBJ databases">
        <title>The Musa troglodytarum L. genome provides insights into the mechanism of non-climacteric behaviour and enrichment of carotenoids.</title>
        <authorList>
            <person name="Wang J."/>
        </authorList>
    </citation>
    <scope>NUCLEOTIDE SEQUENCE</scope>
    <source>
        <tissue evidence="3">Leaf</tissue>
    </source>
</reference>
<accession>A0A9E7EAU9</accession>
<feature type="compositionally biased region" description="Basic and acidic residues" evidence="1">
    <location>
        <begin position="1"/>
        <end position="13"/>
    </location>
</feature>
<proteinExistence type="predicted"/>